<dbReference type="CDD" id="cd02022">
    <property type="entry name" value="DPCK"/>
    <property type="match status" value="1"/>
</dbReference>
<dbReference type="AlphaFoldDB" id="A0A538SKZ4"/>
<dbReference type="Gene3D" id="3.40.50.300">
    <property type="entry name" value="P-loop containing nucleotide triphosphate hydrolases"/>
    <property type="match status" value="1"/>
</dbReference>
<dbReference type="Proteomes" id="UP000320184">
    <property type="component" value="Unassembled WGS sequence"/>
</dbReference>
<keyword evidence="3 5" id="KW-0808">Transferase</keyword>
<dbReference type="InterPro" id="IPR027417">
    <property type="entry name" value="P-loop_NTPase"/>
</dbReference>
<keyword evidence="2 3" id="KW-0067">ATP-binding</keyword>
<dbReference type="NCBIfam" id="TIGR00152">
    <property type="entry name" value="dephospho-CoA kinase"/>
    <property type="match status" value="1"/>
</dbReference>
<keyword evidence="3 5" id="KW-0418">Kinase</keyword>
<dbReference type="GO" id="GO:0005524">
    <property type="term" value="F:ATP binding"/>
    <property type="evidence" value="ECO:0007669"/>
    <property type="project" value="UniProtKB-UniRule"/>
</dbReference>
<evidence type="ECO:0000256" key="4">
    <source>
        <dbReference type="NCBIfam" id="TIGR00152"/>
    </source>
</evidence>
<evidence type="ECO:0000256" key="3">
    <source>
        <dbReference type="HAMAP-Rule" id="MF_00376"/>
    </source>
</evidence>
<evidence type="ECO:0000256" key="2">
    <source>
        <dbReference type="ARBA" id="ARBA00022840"/>
    </source>
</evidence>
<gene>
    <name evidence="3" type="primary">coaE</name>
    <name evidence="5" type="ORF">E6K73_03970</name>
</gene>
<name>A0A538SKZ4_UNCEI</name>
<keyword evidence="3" id="KW-0963">Cytoplasm</keyword>
<feature type="binding site" evidence="3">
    <location>
        <begin position="24"/>
        <end position="29"/>
    </location>
    <ligand>
        <name>ATP</name>
        <dbReference type="ChEBI" id="CHEBI:30616"/>
    </ligand>
</feature>
<reference evidence="5 6" key="1">
    <citation type="journal article" date="2019" name="Nat. Microbiol.">
        <title>Mediterranean grassland soil C-N compound turnover is dependent on rainfall and depth, and is mediated by genomically divergent microorganisms.</title>
        <authorList>
            <person name="Diamond S."/>
            <person name="Andeer P.F."/>
            <person name="Li Z."/>
            <person name="Crits-Christoph A."/>
            <person name="Burstein D."/>
            <person name="Anantharaman K."/>
            <person name="Lane K.R."/>
            <person name="Thomas B.C."/>
            <person name="Pan C."/>
            <person name="Northen T.R."/>
            <person name="Banfield J.F."/>
        </authorList>
    </citation>
    <scope>NUCLEOTIDE SEQUENCE [LARGE SCALE GENOMIC DNA]</scope>
    <source>
        <strain evidence="5">WS_3</strain>
    </source>
</reference>
<comment type="subcellular location">
    <subcellularLocation>
        <location evidence="3">Cytoplasm</location>
    </subcellularLocation>
</comment>
<dbReference type="PANTHER" id="PTHR10695">
    <property type="entry name" value="DEPHOSPHO-COA KINASE-RELATED"/>
    <property type="match status" value="1"/>
</dbReference>
<proteinExistence type="inferred from homology"/>
<evidence type="ECO:0000313" key="6">
    <source>
        <dbReference type="Proteomes" id="UP000320184"/>
    </source>
</evidence>
<comment type="catalytic activity">
    <reaction evidence="3">
        <text>3'-dephospho-CoA + ATP = ADP + CoA + H(+)</text>
        <dbReference type="Rhea" id="RHEA:18245"/>
        <dbReference type="ChEBI" id="CHEBI:15378"/>
        <dbReference type="ChEBI" id="CHEBI:30616"/>
        <dbReference type="ChEBI" id="CHEBI:57287"/>
        <dbReference type="ChEBI" id="CHEBI:57328"/>
        <dbReference type="ChEBI" id="CHEBI:456216"/>
        <dbReference type="EC" id="2.7.1.24"/>
    </reaction>
</comment>
<comment type="function">
    <text evidence="3">Catalyzes the phosphorylation of the 3'-hydroxyl group of dephosphocoenzyme A to form coenzyme A.</text>
</comment>
<dbReference type="HAMAP" id="MF_00376">
    <property type="entry name" value="Dephospho_CoA_kinase"/>
    <property type="match status" value="1"/>
</dbReference>
<dbReference type="EMBL" id="VBOT01000047">
    <property type="protein sequence ID" value="TMQ52046.1"/>
    <property type="molecule type" value="Genomic_DNA"/>
</dbReference>
<dbReference type="GO" id="GO:0005737">
    <property type="term" value="C:cytoplasm"/>
    <property type="evidence" value="ECO:0007669"/>
    <property type="project" value="UniProtKB-SubCell"/>
</dbReference>
<dbReference type="PANTHER" id="PTHR10695:SF46">
    <property type="entry name" value="BIFUNCTIONAL COENZYME A SYNTHASE-RELATED"/>
    <property type="match status" value="1"/>
</dbReference>
<dbReference type="UniPathway" id="UPA00241">
    <property type="reaction ID" value="UER00356"/>
</dbReference>
<sequence>MSTSGAPQDRADGFFVVGLVGRTGSGKSTVARALAAGGAVVIEGDALGHQVTDQDPEVRAALMAEYGNDVYGRNGALDRRRVAARVFSDPEARARLDRLVHPRIVERIWDRLERLRREGFEGVVVIDAALLLEWGLERCCDAVLAVSAPEAEQLLRLRRARGWSEEESRARFSAQRSERSFAEAADLTLENRGSVRELEQAAREAVEVLRRRRVEGRGSRREPC</sequence>
<keyword evidence="1 3" id="KW-0547">Nucleotide-binding</keyword>
<evidence type="ECO:0000313" key="5">
    <source>
        <dbReference type="EMBL" id="TMQ52046.1"/>
    </source>
</evidence>
<dbReference type="SUPFAM" id="SSF52540">
    <property type="entry name" value="P-loop containing nucleoside triphosphate hydrolases"/>
    <property type="match status" value="1"/>
</dbReference>
<organism evidence="5 6">
    <name type="scientific">Eiseniibacteriota bacterium</name>
    <dbReference type="NCBI Taxonomy" id="2212470"/>
    <lineage>
        <taxon>Bacteria</taxon>
        <taxon>Candidatus Eiseniibacteriota</taxon>
    </lineage>
</organism>
<dbReference type="Pfam" id="PF01121">
    <property type="entry name" value="CoaE"/>
    <property type="match status" value="1"/>
</dbReference>
<keyword evidence="3" id="KW-0173">Coenzyme A biosynthesis</keyword>
<comment type="pathway">
    <text evidence="3">Cofactor biosynthesis; coenzyme A biosynthesis; CoA from (R)-pantothenate: step 5/5.</text>
</comment>
<comment type="similarity">
    <text evidence="3">Belongs to the CoaE family.</text>
</comment>
<accession>A0A538SKZ4</accession>
<dbReference type="EC" id="2.7.1.24" evidence="3 4"/>
<protein>
    <recommendedName>
        <fullName evidence="3 4">Dephospho-CoA kinase</fullName>
        <ecNumber evidence="3 4">2.7.1.24</ecNumber>
    </recommendedName>
    <alternativeName>
        <fullName evidence="3">Dephosphocoenzyme A kinase</fullName>
    </alternativeName>
</protein>
<dbReference type="InterPro" id="IPR001977">
    <property type="entry name" value="Depp_CoAkinase"/>
</dbReference>
<dbReference type="GO" id="GO:0015937">
    <property type="term" value="P:coenzyme A biosynthetic process"/>
    <property type="evidence" value="ECO:0007669"/>
    <property type="project" value="UniProtKB-UniRule"/>
</dbReference>
<comment type="caution">
    <text evidence="5">The sequence shown here is derived from an EMBL/GenBank/DDBJ whole genome shotgun (WGS) entry which is preliminary data.</text>
</comment>
<evidence type="ECO:0000256" key="1">
    <source>
        <dbReference type="ARBA" id="ARBA00022741"/>
    </source>
</evidence>
<dbReference type="GO" id="GO:0004140">
    <property type="term" value="F:dephospho-CoA kinase activity"/>
    <property type="evidence" value="ECO:0007669"/>
    <property type="project" value="UniProtKB-UniRule"/>
</dbReference>
<dbReference type="PROSITE" id="PS51219">
    <property type="entry name" value="DPCK"/>
    <property type="match status" value="1"/>
</dbReference>